<keyword evidence="13" id="KW-0460">Magnesium</keyword>
<evidence type="ECO:0000256" key="5">
    <source>
        <dbReference type="ARBA" id="ARBA00012213"/>
    </source>
</evidence>
<evidence type="ECO:0000256" key="11">
    <source>
        <dbReference type="ARBA" id="ARBA00032305"/>
    </source>
</evidence>
<dbReference type="EC" id="4.1.1.112" evidence="6"/>
<dbReference type="GO" id="GO:0047443">
    <property type="term" value="F:4-hydroxy-4-methyl-2-oxoglutarate aldolase activity"/>
    <property type="evidence" value="ECO:0007669"/>
    <property type="project" value="UniProtKB-EC"/>
</dbReference>
<evidence type="ECO:0000313" key="15">
    <source>
        <dbReference type="Proteomes" id="UP000196581"/>
    </source>
</evidence>
<feature type="binding site" evidence="13">
    <location>
        <begin position="44"/>
        <end position="47"/>
    </location>
    <ligand>
        <name>substrate</name>
    </ligand>
</feature>
<dbReference type="EMBL" id="FWFF01000020">
    <property type="protein sequence ID" value="SLN00707.1"/>
    <property type="molecule type" value="Genomic_DNA"/>
</dbReference>
<comment type="function">
    <text evidence="8">Catalyzes the aldol cleavage of 4-hydroxy-4-methyl-2-oxoglutarate (HMG) into 2 molecules of pyruvate. Also contains a secondary oxaloacetate (OAA) decarboxylase activity due to the common pyruvate enolate transition state formed following C-C bond cleavage in the retro-aldol and decarboxylation reactions.</text>
</comment>
<evidence type="ECO:0000256" key="1">
    <source>
        <dbReference type="ARBA" id="ARBA00001342"/>
    </source>
</evidence>
<dbReference type="Pfam" id="PF03737">
    <property type="entry name" value="RraA-like"/>
    <property type="match status" value="1"/>
</dbReference>
<name>A0A1X6XQ69_9MICO</name>
<feature type="binding site" evidence="13">
    <location>
        <position position="67"/>
    </location>
    <ligand>
        <name>Mg(2+)</name>
        <dbReference type="ChEBI" id="CHEBI:18420"/>
    </ligand>
</feature>
<evidence type="ECO:0000256" key="7">
    <source>
        <dbReference type="ARBA" id="ARBA00016549"/>
    </source>
</evidence>
<dbReference type="GO" id="GO:0008948">
    <property type="term" value="F:oxaloacetate decarboxylase activity"/>
    <property type="evidence" value="ECO:0007669"/>
    <property type="project" value="UniProtKB-EC"/>
</dbReference>
<evidence type="ECO:0000256" key="9">
    <source>
        <dbReference type="ARBA" id="ARBA00029596"/>
    </source>
</evidence>
<accession>A0A1X6XQ69</accession>
<keyword evidence="14" id="KW-0808">Transferase</keyword>
<keyword evidence="15" id="KW-1185">Reference proteome</keyword>
<comment type="catalytic activity">
    <reaction evidence="1">
        <text>4-hydroxy-4-methyl-2-oxoglutarate = 2 pyruvate</text>
        <dbReference type="Rhea" id="RHEA:22748"/>
        <dbReference type="ChEBI" id="CHEBI:15361"/>
        <dbReference type="ChEBI" id="CHEBI:58276"/>
        <dbReference type="EC" id="4.1.3.17"/>
    </reaction>
</comment>
<dbReference type="PANTHER" id="PTHR33254:SF4">
    <property type="entry name" value="4-HYDROXY-4-METHYL-2-OXOGLUTARATE ALDOLASE 3-RELATED"/>
    <property type="match status" value="1"/>
</dbReference>
<feature type="binding site" evidence="13">
    <location>
        <position position="66"/>
    </location>
    <ligand>
        <name>substrate</name>
    </ligand>
</feature>
<dbReference type="AlphaFoldDB" id="A0A1X6XQ69"/>
<dbReference type="InterPro" id="IPR005493">
    <property type="entry name" value="RraA/RraA-like"/>
</dbReference>
<dbReference type="GO" id="GO:0046872">
    <property type="term" value="F:metal ion binding"/>
    <property type="evidence" value="ECO:0007669"/>
    <property type="project" value="UniProtKB-KW"/>
</dbReference>
<comment type="similarity">
    <text evidence="3">Belongs to the class II aldolase/RraA-like family.</text>
</comment>
<dbReference type="Proteomes" id="UP000196581">
    <property type="component" value="Unassembled WGS sequence"/>
</dbReference>
<comment type="cofactor">
    <cofactor evidence="2">
        <name>a divalent metal cation</name>
        <dbReference type="ChEBI" id="CHEBI:60240"/>
    </cofactor>
</comment>
<dbReference type="EC" id="4.1.3.17" evidence="5"/>
<dbReference type="PANTHER" id="PTHR33254">
    <property type="entry name" value="4-HYDROXY-4-METHYL-2-OXOGLUTARATE ALDOLASE 3-RELATED"/>
    <property type="match status" value="1"/>
</dbReference>
<organism evidence="14 15">
    <name type="scientific">Brevibacterium yomogidense</name>
    <dbReference type="NCBI Taxonomy" id="946573"/>
    <lineage>
        <taxon>Bacteria</taxon>
        <taxon>Bacillati</taxon>
        <taxon>Actinomycetota</taxon>
        <taxon>Actinomycetes</taxon>
        <taxon>Micrococcales</taxon>
        <taxon>Brevibacteriaceae</taxon>
        <taxon>Brevibacterium</taxon>
    </lineage>
</organism>
<dbReference type="GO" id="GO:0008168">
    <property type="term" value="F:methyltransferase activity"/>
    <property type="evidence" value="ECO:0007669"/>
    <property type="project" value="UniProtKB-KW"/>
</dbReference>
<dbReference type="Gene3D" id="3.50.30.40">
    <property type="entry name" value="Ribonuclease E inhibitor RraA/RraA-like"/>
    <property type="match status" value="1"/>
</dbReference>
<keyword evidence="13" id="KW-0479">Metal-binding</keyword>
<reference evidence="15" key="1">
    <citation type="submission" date="2017-02" db="EMBL/GenBank/DDBJ databases">
        <authorList>
            <person name="Dridi B."/>
        </authorList>
    </citation>
    <scope>NUCLEOTIDE SEQUENCE [LARGE SCALE GENOMIC DNA]</scope>
    <source>
        <strain evidence="15">B Co 03.10</strain>
    </source>
</reference>
<evidence type="ECO:0000256" key="4">
    <source>
        <dbReference type="ARBA" id="ARBA00011233"/>
    </source>
</evidence>
<evidence type="ECO:0000256" key="8">
    <source>
        <dbReference type="ARBA" id="ARBA00025046"/>
    </source>
</evidence>
<evidence type="ECO:0000256" key="6">
    <source>
        <dbReference type="ARBA" id="ARBA00012947"/>
    </source>
</evidence>
<gene>
    <name evidence="14" type="ORF">FM105_13290</name>
</gene>
<evidence type="ECO:0000256" key="10">
    <source>
        <dbReference type="ARBA" id="ARBA00030169"/>
    </source>
</evidence>
<dbReference type="SUPFAM" id="SSF89562">
    <property type="entry name" value="RraA-like"/>
    <property type="match status" value="1"/>
</dbReference>
<evidence type="ECO:0000256" key="2">
    <source>
        <dbReference type="ARBA" id="ARBA00001968"/>
    </source>
</evidence>
<comment type="subunit">
    <text evidence="4">Homotrimer.</text>
</comment>
<comment type="cofactor">
    <cofactor evidence="13">
        <name>Mg(2+)</name>
        <dbReference type="ChEBI" id="CHEBI:18420"/>
    </cofactor>
</comment>
<protein>
    <recommendedName>
        <fullName evidence="7">Putative 4-hydroxy-4-methyl-2-oxoglutarate aldolase</fullName>
        <ecNumber evidence="6">4.1.1.112</ecNumber>
        <ecNumber evidence="5">4.1.3.17</ecNumber>
    </recommendedName>
    <alternativeName>
        <fullName evidence="11">Oxaloacetate decarboxylase</fullName>
    </alternativeName>
    <alternativeName>
        <fullName evidence="9">Regulator of ribonuclease activity homolog</fullName>
    </alternativeName>
    <alternativeName>
        <fullName evidence="10">RraA-like protein</fullName>
    </alternativeName>
</protein>
<comment type="catalytic activity">
    <reaction evidence="12">
        <text>oxaloacetate + H(+) = pyruvate + CO2</text>
        <dbReference type="Rhea" id="RHEA:15641"/>
        <dbReference type="ChEBI" id="CHEBI:15361"/>
        <dbReference type="ChEBI" id="CHEBI:15378"/>
        <dbReference type="ChEBI" id="CHEBI:16452"/>
        <dbReference type="ChEBI" id="CHEBI:16526"/>
        <dbReference type="EC" id="4.1.1.112"/>
    </reaction>
</comment>
<proteinExistence type="inferred from homology"/>
<evidence type="ECO:0000256" key="3">
    <source>
        <dbReference type="ARBA" id="ARBA00008621"/>
    </source>
</evidence>
<evidence type="ECO:0000256" key="13">
    <source>
        <dbReference type="PIRSR" id="PIRSR605493-1"/>
    </source>
</evidence>
<evidence type="ECO:0000256" key="12">
    <source>
        <dbReference type="ARBA" id="ARBA00047973"/>
    </source>
</evidence>
<dbReference type="CDD" id="cd16841">
    <property type="entry name" value="RraA_family"/>
    <property type="match status" value="1"/>
</dbReference>
<dbReference type="InterPro" id="IPR036704">
    <property type="entry name" value="RraA/RraA-like_sf"/>
</dbReference>
<evidence type="ECO:0000313" key="14">
    <source>
        <dbReference type="EMBL" id="SLN00707.1"/>
    </source>
</evidence>
<keyword evidence="14" id="KW-0489">Methyltransferase</keyword>
<sequence>MSGRAFTVRGRGGDNLALHHAVLQAPSGTVLTVDVQGAEYGHWGEVLAVAARTRGIAGLIIDGSVRDTEAMSQMGFPVFSSGTSVVGTRKDWFGQFGGTIRVGGAAVRSGDLVVADADGVVIISAEHAREALESADERVAKEAAFMDQLRNGATTVDLLDLPSIERTQSQSGP</sequence>
<dbReference type="GO" id="GO:0032259">
    <property type="term" value="P:methylation"/>
    <property type="evidence" value="ECO:0007669"/>
    <property type="project" value="UniProtKB-KW"/>
</dbReference>